<name>A0AAV9H9M7_9PEZI</name>
<protein>
    <submittedName>
        <fullName evidence="1">Uncharacterized protein</fullName>
    </submittedName>
</protein>
<dbReference type="EMBL" id="MU865117">
    <property type="protein sequence ID" value="KAK4457398.1"/>
    <property type="molecule type" value="Genomic_DNA"/>
</dbReference>
<sequence>MQIIKAKLFFFNTNVPTIPTSPIAPSTTNHCNLLLLRGQAQVPAPRRFQSRYCPPLGQYANMFGMSRGTPRLTQTATLNLLDCGPVPRPGERNTGHWLRICQSQTSRLHLQSLRFENPISRFFENTLAHVMCLVVDPEMPTLPRSSDVRGDIMASDLAALLLLSRSALHRPTSFRRAALRLRGNARASHWTAPGGSSLLRTKENNMYDSVEDRRWCLKARFLALGKVVGCSVSVSSPSTPLHGSAPWAGSLLSIRITLISAAAGILAASAARLDEKQPVS</sequence>
<reference evidence="1" key="2">
    <citation type="submission" date="2023-06" db="EMBL/GenBank/DDBJ databases">
        <authorList>
            <consortium name="Lawrence Berkeley National Laboratory"/>
            <person name="Mondo S.J."/>
            <person name="Hensen N."/>
            <person name="Bonometti L."/>
            <person name="Westerberg I."/>
            <person name="Brannstrom I.O."/>
            <person name="Guillou S."/>
            <person name="Cros-Aarteil S."/>
            <person name="Calhoun S."/>
            <person name="Haridas S."/>
            <person name="Kuo A."/>
            <person name="Pangilinan J."/>
            <person name="Riley R."/>
            <person name="Labutti K."/>
            <person name="Andreopoulos B."/>
            <person name="Lipzen A."/>
            <person name="Chen C."/>
            <person name="Yanf M."/>
            <person name="Daum C."/>
            <person name="Ng V."/>
            <person name="Clum A."/>
            <person name="Steindorff A."/>
            <person name="Ohm R."/>
            <person name="Martin F."/>
            <person name="Silar P."/>
            <person name="Natvig D."/>
            <person name="Lalanne C."/>
            <person name="Gautier V."/>
            <person name="Ament-Velasquez S.L."/>
            <person name="Kruys A."/>
            <person name="Hutchinson M.I."/>
            <person name="Powell A.J."/>
            <person name="Barry K."/>
            <person name="Miller A.N."/>
            <person name="Grigoriev I.V."/>
            <person name="Debuchy R."/>
            <person name="Gladieux P."/>
            <person name="Thoren M.H."/>
            <person name="Johannesson H."/>
        </authorList>
    </citation>
    <scope>NUCLEOTIDE SEQUENCE</scope>
    <source>
        <strain evidence="1">PSN324</strain>
    </source>
</reference>
<keyword evidence="2" id="KW-1185">Reference proteome</keyword>
<gene>
    <name evidence="1" type="ORF">QBC42DRAFT_318397</name>
</gene>
<evidence type="ECO:0000313" key="1">
    <source>
        <dbReference type="EMBL" id="KAK4457398.1"/>
    </source>
</evidence>
<dbReference type="AlphaFoldDB" id="A0AAV9H9M7"/>
<reference evidence="1" key="1">
    <citation type="journal article" date="2023" name="Mol. Phylogenet. Evol.">
        <title>Genome-scale phylogeny and comparative genomics of the fungal order Sordariales.</title>
        <authorList>
            <person name="Hensen N."/>
            <person name="Bonometti L."/>
            <person name="Westerberg I."/>
            <person name="Brannstrom I.O."/>
            <person name="Guillou S."/>
            <person name="Cros-Aarteil S."/>
            <person name="Calhoun S."/>
            <person name="Haridas S."/>
            <person name="Kuo A."/>
            <person name="Mondo S."/>
            <person name="Pangilinan J."/>
            <person name="Riley R."/>
            <person name="LaButti K."/>
            <person name="Andreopoulos B."/>
            <person name="Lipzen A."/>
            <person name="Chen C."/>
            <person name="Yan M."/>
            <person name="Daum C."/>
            <person name="Ng V."/>
            <person name="Clum A."/>
            <person name="Steindorff A."/>
            <person name="Ohm R.A."/>
            <person name="Martin F."/>
            <person name="Silar P."/>
            <person name="Natvig D.O."/>
            <person name="Lalanne C."/>
            <person name="Gautier V."/>
            <person name="Ament-Velasquez S.L."/>
            <person name="Kruys A."/>
            <person name="Hutchinson M.I."/>
            <person name="Powell A.J."/>
            <person name="Barry K."/>
            <person name="Miller A.N."/>
            <person name="Grigoriev I.V."/>
            <person name="Debuchy R."/>
            <person name="Gladieux P."/>
            <person name="Hiltunen Thoren M."/>
            <person name="Johannesson H."/>
        </authorList>
    </citation>
    <scope>NUCLEOTIDE SEQUENCE</scope>
    <source>
        <strain evidence="1">PSN324</strain>
    </source>
</reference>
<accession>A0AAV9H9M7</accession>
<organism evidence="1 2">
    <name type="scientific">Cladorrhinum samala</name>
    <dbReference type="NCBI Taxonomy" id="585594"/>
    <lineage>
        <taxon>Eukaryota</taxon>
        <taxon>Fungi</taxon>
        <taxon>Dikarya</taxon>
        <taxon>Ascomycota</taxon>
        <taxon>Pezizomycotina</taxon>
        <taxon>Sordariomycetes</taxon>
        <taxon>Sordariomycetidae</taxon>
        <taxon>Sordariales</taxon>
        <taxon>Podosporaceae</taxon>
        <taxon>Cladorrhinum</taxon>
    </lineage>
</organism>
<proteinExistence type="predicted"/>
<evidence type="ECO:0000313" key="2">
    <source>
        <dbReference type="Proteomes" id="UP001321749"/>
    </source>
</evidence>
<dbReference type="Proteomes" id="UP001321749">
    <property type="component" value="Unassembled WGS sequence"/>
</dbReference>
<comment type="caution">
    <text evidence="1">The sequence shown here is derived from an EMBL/GenBank/DDBJ whole genome shotgun (WGS) entry which is preliminary data.</text>
</comment>